<evidence type="ECO:0000313" key="19">
    <source>
        <dbReference type="EMBL" id="MBZ0156141.1"/>
    </source>
</evidence>
<dbReference type="GO" id="GO:0046872">
    <property type="term" value="F:metal ion binding"/>
    <property type="evidence" value="ECO:0007669"/>
    <property type="project" value="UniProtKB-UniRule"/>
</dbReference>
<evidence type="ECO:0000256" key="10">
    <source>
        <dbReference type="ARBA" id="ARBA00022989"/>
    </source>
</evidence>
<dbReference type="InterPro" id="IPR046342">
    <property type="entry name" value="CBS_dom_sf"/>
</dbReference>
<feature type="transmembrane region" description="Helical" evidence="14">
    <location>
        <begin position="153"/>
        <end position="176"/>
    </location>
</feature>
<feature type="transmembrane region" description="Helical" evidence="14">
    <location>
        <begin position="20"/>
        <end position="42"/>
    </location>
</feature>
<evidence type="ECO:0000256" key="17">
    <source>
        <dbReference type="PROSITE-ProRule" id="PRU00703"/>
    </source>
</evidence>
<protein>
    <recommendedName>
        <fullName evidence="14">Zinc metalloprotease</fullName>
    </recommendedName>
</protein>
<dbReference type="PANTHER" id="PTHR39188:SF3">
    <property type="entry name" value="STAGE IV SPORULATION PROTEIN FB"/>
    <property type="match status" value="1"/>
</dbReference>
<evidence type="ECO:0000259" key="18">
    <source>
        <dbReference type="PROSITE" id="PS51371"/>
    </source>
</evidence>
<dbReference type="SMART" id="SM00116">
    <property type="entry name" value="CBS"/>
    <property type="match status" value="2"/>
</dbReference>
<feature type="transmembrane region" description="Helical" evidence="14">
    <location>
        <begin position="112"/>
        <end position="133"/>
    </location>
</feature>
<dbReference type="InterPro" id="IPR016483">
    <property type="entry name" value="UCP006404_Pept_M50_CBS"/>
</dbReference>
<dbReference type="PIRSF" id="PIRSF006404">
    <property type="entry name" value="UCP006404_Pept_M50_CBS"/>
    <property type="match status" value="1"/>
</dbReference>
<dbReference type="Proteomes" id="UP000705867">
    <property type="component" value="Unassembled WGS sequence"/>
</dbReference>
<dbReference type="Pfam" id="PF00571">
    <property type="entry name" value="CBS"/>
    <property type="match status" value="2"/>
</dbReference>
<keyword evidence="10 14" id="KW-1133">Transmembrane helix</keyword>
<evidence type="ECO:0000256" key="16">
    <source>
        <dbReference type="PIRSR" id="PIRSR006404-2"/>
    </source>
</evidence>
<keyword evidence="7" id="KW-0677">Repeat</keyword>
<evidence type="ECO:0000256" key="8">
    <source>
        <dbReference type="ARBA" id="ARBA00022801"/>
    </source>
</evidence>
<keyword evidence="3 14" id="KW-1003">Cell membrane</keyword>
<comment type="subcellular location">
    <subcellularLocation>
        <location evidence="1 14">Cell membrane</location>
        <topology evidence="1 14">Multi-pass membrane protein</topology>
    </subcellularLocation>
</comment>
<accession>A0A953JEB3</accession>
<keyword evidence="8 14" id="KW-0378">Hydrolase</keyword>
<keyword evidence="12 17" id="KW-0129">CBS domain</keyword>
<evidence type="ECO:0000256" key="13">
    <source>
        <dbReference type="ARBA" id="ARBA00023136"/>
    </source>
</evidence>
<dbReference type="PANTHER" id="PTHR39188">
    <property type="entry name" value="MEMBRANE-ASSOCIATED ZINC METALLOPROTEASE M50B"/>
    <property type="match status" value="1"/>
</dbReference>
<dbReference type="GO" id="GO:0006508">
    <property type="term" value="P:proteolysis"/>
    <property type="evidence" value="ECO:0007669"/>
    <property type="project" value="UniProtKB-KW"/>
</dbReference>
<keyword evidence="9 14" id="KW-0862">Zinc</keyword>
<organism evidence="19 20">
    <name type="scientific">Candidatus Nitrobium versatile</name>
    <dbReference type="NCBI Taxonomy" id="2884831"/>
    <lineage>
        <taxon>Bacteria</taxon>
        <taxon>Pseudomonadati</taxon>
        <taxon>Nitrospirota</taxon>
        <taxon>Nitrospiria</taxon>
        <taxon>Nitrospirales</taxon>
        <taxon>Nitrospiraceae</taxon>
        <taxon>Candidatus Nitrobium</taxon>
    </lineage>
</organism>
<evidence type="ECO:0000256" key="12">
    <source>
        <dbReference type="ARBA" id="ARBA00023122"/>
    </source>
</evidence>
<keyword evidence="13 14" id="KW-0472">Membrane</keyword>
<feature type="binding site" evidence="16">
    <location>
        <position position="76"/>
    </location>
    <ligand>
        <name>Zn(2+)</name>
        <dbReference type="ChEBI" id="CHEBI:29105"/>
        <note>catalytic</note>
    </ligand>
</feature>
<dbReference type="PROSITE" id="PS51371">
    <property type="entry name" value="CBS"/>
    <property type="match status" value="1"/>
</dbReference>
<evidence type="ECO:0000256" key="2">
    <source>
        <dbReference type="ARBA" id="ARBA00007931"/>
    </source>
</evidence>
<reference evidence="19" key="1">
    <citation type="journal article" date="2021" name="bioRxiv">
        <title>Unraveling nitrogen, sulfur and carbon metabolic pathways and microbial community transcriptional responses to substrate deprivation and toxicity stresses in a bioreactor mimicking anoxic brackish coastal sediment conditions.</title>
        <authorList>
            <person name="Martins P.D."/>
            <person name="Echeveste M.J."/>
            <person name="Arshad A."/>
            <person name="Kurth J."/>
            <person name="Ouboter H."/>
            <person name="Jetten M.S.M."/>
            <person name="Welte C.U."/>
        </authorList>
    </citation>
    <scope>NUCLEOTIDE SEQUENCE</scope>
    <source>
        <strain evidence="19">MAG_39</strain>
    </source>
</reference>
<feature type="active site" evidence="15">
    <location>
        <position position="73"/>
    </location>
</feature>
<keyword evidence="4 14" id="KW-0645">Protease</keyword>
<dbReference type="EMBL" id="JAIOIV010000066">
    <property type="protein sequence ID" value="MBZ0156141.1"/>
    <property type="molecule type" value="Genomic_DNA"/>
</dbReference>
<proteinExistence type="inferred from homology"/>
<comment type="caution">
    <text evidence="19">The sequence shown here is derived from an EMBL/GenBank/DDBJ whole genome shotgun (WGS) entry which is preliminary data.</text>
</comment>
<evidence type="ECO:0000256" key="4">
    <source>
        <dbReference type="ARBA" id="ARBA00022670"/>
    </source>
</evidence>
<dbReference type="SUPFAM" id="SSF54631">
    <property type="entry name" value="CBS-domain pair"/>
    <property type="match status" value="1"/>
</dbReference>
<comment type="cofactor">
    <cofactor evidence="14 16">
        <name>Zn(2+)</name>
        <dbReference type="ChEBI" id="CHEBI:29105"/>
    </cofactor>
    <text evidence="14 16">Binds 1 zinc ion per subunit.</text>
</comment>
<evidence type="ECO:0000256" key="15">
    <source>
        <dbReference type="PIRSR" id="PIRSR006404-1"/>
    </source>
</evidence>
<evidence type="ECO:0000313" key="20">
    <source>
        <dbReference type="Proteomes" id="UP000705867"/>
    </source>
</evidence>
<dbReference type="InterPro" id="IPR000644">
    <property type="entry name" value="CBS_dom"/>
</dbReference>
<gene>
    <name evidence="19" type="ORF">K8I29_07990</name>
</gene>
<dbReference type="AlphaFoldDB" id="A0A953JEB3"/>
<dbReference type="InterPro" id="IPR008915">
    <property type="entry name" value="Peptidase_M50"/>
</dbReference>
<feature type="binding site" evidence="16">
    <location>
        <position position="72"/>
    </location>
    <ligand>
        <name>Zn(2+)</name>
        <dbReference type="ChEBI" id="CHEBI:29105"/>
        <note>catalytic</note>
    </ligand>
</feature>
<evidence type="ECO:0000256" key="14">
    <source>
        <dbReference type="PIRNR" id="PIRNR006404"/>
    </source>
</evidence>
<evidence type="ECO:0000256" key="7">
    <source>
        <dbReference type="ARBA" id="ARBA00022737"/>
    </source>
</evidence>
<keyword evidence="11 14" id="KW-0482">Metalloprotease</keyword>
<evidence type="ECO:0000256" key="11">
    <source>
        <dbReference type="ARBA" id="ARBA00023049"/>
    </source>
</evidence>
<name>A0A953JEB3_9BACT</name>
<dbReference type="GO" id="GO:0005886">
    <property type="term" value="C:plasma membrane"/>
    <property type="evidence" value="ECO:0007669"/>
    <property type="project" value="UniProtKB-SubCell"/>
</dbReference>
<feature type="domain" description="CBS" evidence="18">
    <location>
        <begin position="252"/>
        <end position="309"/>
    </location>
</feature>
<dbReference type="Gene3D" id="3.10.580.10">
    <property type="entry name" value="CBS-domain"/>
    <property type="match status" value="1"/>
</dbReference>
<feature type="binding site" evidence="16">
    <location>
        <position position="167"/>
    </location>
    <ligand>
        <name>Zn(2+)</name>
        <dbReference type="ChEBI" id="CHEBI:29105"/>
        <note>catalytic</note>
    </ligand>
</feature>
<dbReference type="CDD" id="cd06164">
    <property type="entry name" value="S2P-M50_SpoIVFB_CBS"/>
    <property type="match status" value="1"/>
</dbReference>
<keyword evidence="6 14" id="KW-0479">Metal-binding</keyword>
<reference evidence="19" key="2">
    <citation type="submission" date="2021-08" db="EMBL/GenBank/DDBJ databases">
        <authorList>
            <person name="Dalcin Martins P."/>
        </authorList>
    </citation>
    <scope>NUCLEOTIDE SEQUENCE</scope>
    <source>
        <strain evidence="19">MAG_39</strain>
    </source>
</reference>
<keyword evidence="5 14" id="KW-0812">Transmembrane</keyword>
<evidence type="ECO:0000256" key="3">
    <source>
        <dbReference type="ARBA" id="ARBA00022475"/>
    </source>
</evidence>
<dbReference type="Pfam" id="PF02163">
    <property type="entry name" value="Peptidase_M50"/>
    <property type="match status" value="2"/>
</dbReference>
<feature type="transmembrane region" description="Helical" evidence="14">
    <location>
        <begin position="54"/>
        <end position="75"/>
    </location>
</feature>
<dbReference type="GO" id="GO:0008237">
    <property type="term" value="F:metallopeptidase activity"/>
    <property type="evidence" value="ECO:0007669"/>
    <property type="project" value="UniProtKB-UniRule"/>
</dbReference>
<feature type="transmembrane region" description="Helical" evidence="14">
    <location>
        <begin position="197"/>
        <end position="227"/>
    </location>
</feature>
<evidence type="ECO:0000256" key="5">
    <source>
        <dbReference type="ARBA" id="ARBA00022692"/>
    </source>
</evidence>
<sequence>MSTPLQAGSVKIASVMGIPIRVHFSWLIIFGLITWSLSSFYFPHAAPDLPVRHYWLGGVAAALLLFFSVAFHELLHSFVALKYKLPISDITLFIFGGVSQMKGEPPNPQAEFRIAIAGPLSSFFLAAVFYVGYQVVSTGVARALLGYLTQLNFILGVFNLIPGFPMDGGRVLRAYLWSKSRDFLYATRKASGYGQNIALFFILFGLFTLFTGYSGGLWLMLIGWFLYSAAQASYQQVSLQEMLRGIKVRNIMVRDVVSLPSDTSVEKAVNDYFLRYGFGGFPVMEGGRFLGFVSMKEVKDVPREEWHRRRVEEIVVPHDKRGEIDEDSDAMKALEKMISEDRGRLAVVGDGGIVGLITRNGIAKYLQIMGR</sequence>
<evidence type="ECO:0000256" key="1">
    <source>
        <dbReference type="ARBA" id="ARBA00004651"/>
    </source>
</evidence>
<evidence type="ECO:0000256" key="6">
    <source>
        <dbReference type="ARBA" id="ARBA00022723"/>
    </source>
</evidence>
<evidence type="ECO:0000256" key="9">
    <source>
        <dbReference type="ARBA" id="ARBA00022833"/>
    </source>
</evidence>
<comment type="similarity">
    <text evidence="2 14">Belongs to the peptidase M50B family.</text>
</comment>